<feature type="compositionally biased region" description="Low complexity" evidence="2">
    <location>
        <begin position="278"/>
        <end position="292"/>
    </location>
</feature>
<feature type="region of interest" description="Disordered" evidence="2">
    <location>
        <begin position="522"/>
        <end position="557"/>
    </location>
</feature>
<feature type="compositionally biased region" description="Low complexity" evidence="2">
    <location>
        <begin position="352"/>
        <end position="366"/>
    </location>
</feature>
<feature type="compositionally biased region" description="Basic and acidic residues" evidence="2">
    <location>
        <begin position="320"/>
        <end position="329"/>
    </location>
</feature>
<feature type="compositionally biased region" description="Acidic residues" evidence="2">
    <location>
        <begin position="1359"/>
        <end position="1368"/>
    </location>
</feature>
<dbReference type="SUPFAM" id="SSF54160">
    <property type="entry name" value="Chromo domain-like"/>
    <property type="match status" value="1"/>
</dbReference>
<sequence length="1464" mass="164105">MSATTSNDAADDELCDIMSLPSSIEDDDDDIDDVSTTSTVIDYFRSEGQGESDDPDNMDLDIEDPEKLWEIEAVAAERRSSAGKMRYLVHWVGFPIYRSTWEVAENFPEDGLENWEETKAEIEAGLKEPFKKEILRWRDAVKTQNDKRLKRNAKRKRLGLPFKSLYDYEQPFRTDWEMDLDELDDDDSATDKISQSAEKASEIIVCGSSSDEAEEDDTVDDAGSRRILETRQPQQRTNRIFKGIADSSMPTSSKNRATGTNPSAGNQPRKRVNIGGKSPASSSSTQTQSIPSLRPASTLPKPQAVTAKPSATGYQGTARRHTDQPRERASATGYQGTAQRATADGATVPRPAKSSMLASSVVKSSKGMTARRTVSRPTTMINVTRINISALRKPKRKSYLDSDADGAVQSNSNKRYVSLSTRRRVELRGRNKENDAPTAAEMEGRLFNPALGPPASKAPAAKPHPVNQTLASRKKASVADPIGQTTKTKRKSVHFAPDDNSPAPATFTGSQVFAEPEEMDVVEDSPTMNPGDSSDMEIDLPEPTGKENADPASPTTPARKVTLAEYQAAKTTPRSVQIKASFGSSSPLDVLFNGIPNDSDPRVQDQQWLKEFLTGDVLPFRHQCLAELLLKRIEQVRPSQKNHCSGSITGKDENADKMLTNVSERLKAGGNGLLLSRVHYAVLVYPAKCDYWAPDSLDGEEKESDVAVLRYILFTPADDISLMLQGENTRSIAAEPTTRHSRVRFMDHLFGLGESAFERLVPPGPQVGTGTPRFCLIFPLSCAAEFMQASMWIRACNPDAEVYTAHLHGSWRDFLSNLEPTSVAAVIVHEAALRALRRLPKLRLFLENARYWVWRWPDKANLWNSLDAQPERLFPFGHLTLLTPSFVVSEPRLALETISEHVRNKTKAIMISHDFVNWVGDLAAEKSRLRQGILQDARLSDKERENKATMRGVSMDDCHAISQLATEMLAMTGPTLHRLPEESYTSNFIFAEQCVDDNDEQSLVNWFGWWSIANAEKFRKFNVLGTRNGSRTLCRKRAFLKIPSFSKNTINDPDGLLRKIREEDGKKEAELAGARPKPPDQPMATAGSAPPSVQQNPAPDLTVFRSERLPQETPKAFLDELNRIQTRADRKIKPGVWRLFAFPIYWKDGDELFQHGRINSNQDNLIRQWFDYTWAFDKTYRMYIGFCYMVEDSFNPAMSARGQRAPRRPWLVIYRINEEVVTEQSSRTPTEIIIVDPAAGMDTPGKYILEDCLPSSQQAVINHIRKHEPDKKHRDRVGGQFVFTHRMPPQKVANIWVAGMPITVAGLSPVDQCLRLAENLIDSLEMLPLSSERLARMGFKLVFKDHPSSTPSSSPVNDDNPDENPDSTELETKIVFHPPVPDTSFEGPSKCSNRLFEAARLARVKDKNATHMTYEYRPTVEWYEEQRLEGRGWEHVWVGTYEKLYSARQKTRIPTEHAPPAAVP</sequence>
<feature type="compositionally biased region" description="Low complexity" evidence="2">
    <location>
        <begin position="1348"/>
        <end position="1358"/>
    </location>
</feature>
<feature type="compositionally biased region" description="Low complexity" evidence="2">
    <location>
        <begin position="449"/>
        <end position="465"/>
    </location>
</feature>
<feature type="region of interest" description="Disordered" evidence="2">
    <location>
        <begin position="1346"/>
        <end position="1368"/>
    </location>
</feature>
<feature type="compositionally biased region" description="Acidic residues" evidence="2">
    <location>
        <begin position="211"/>
        <end position="220"/>
    </location>
</feature>
<evidence type="ECO:0000256" key="1">
    <source>
        <dbReference type="ARBA" id="ARBA00011353"/>
    </source>
</evidence>
<proteinExistence type="predicted"/>
<dbReference type="InterPro" id="IPR000953">
    <property type="entry name" value="Chromo/chromo_shadow_dom"/>
</dbReference>
<evidence type="ECO:0000259" key="3">
    <source>
        <dbReference type="PROSITE" id="PS50013"/>
    </source>
</evidence>
<evidence type="ECO:0000256" key="2">
    <source>
        <dbReference type="SAM" id="MobiDB-lite"/>
    </source>
</evidence>
<gene>
    <name evidence="4" type="ORF">PoMZ_10974</name>
</gene>
<dbReference type="Proteomes" id="UP000294847">
    <property type="component" value="Chromosome 5"/>
</dbReference>
<name>A0A4P7NJE3_PYROR</name>
<reference evidence="4 5" key="1">
    <citation type="journal article" date="2019" name="Mol. Biol. Evol.">
        <title>Blast fungal genomes show frequent chromosomal changes, gene gains and losses, and effector gene turnover.</title>
        <authorList>
            <person name="Gomez Luciano L.B."/>
            <person name="Jason Tsai I."/>
            <person name="Chuma I."/>
            <person name="Tosa Y."/>
            <person name="Chen Y.H."/>
            <person name="Li J.Y."/>
            <person name="Li M.Y."/>
            <person name="Jade Lu M.Y."/>
            <person name="Nakayashiki H."/>
            <person name="Li W.H."/>
        </authorList>
    </citation>
    <scope>NUCLEOTIDE SEQUENCE [LARGE SCALE GENOMIC DNA]</scope>
    <source>
        <strain evidence="4">MZ5-1-6</strain>
    </source>
</reference>
<feature type="compositionally biased region" description="Polar residues" evidence="2">
    <location>
        <begin position="248"/>
        <end position="266"/>
    </location>
</feature>
<feature type="region of interest" description="Disordered" evidence="2">
    <location>
        <begin position="446"/>
        <end position="508"/>
    </location>
</feature>
<dbReference type="PROSITE" id="PS50013">
    <property type="entry name" value="CHROMO_2"/>
    <property type="match status" value="1"/>
</dbReference>
<evidence type="ECO:0000313" key="4">
    <source>
        <dbReference type="EMBL" id="QBZ62100.1"/>
    </source>
</evidence>
<feature type="region of interest" description="Disordered" evidence="2">
    <location>
        <begin position="394"/>
        <end position="413"/>
    </location>
</feature>
<dbReference type="GO" id="GO:0006338">
    <property type="term" value="P:chromatin remodeling"/>
    <property type="evidence" value="ECO:0007669"/>
    <property type="project" value="UniProtKB-ARBA"/>
</dbReference>
<dbReference type="Gene3D" id="2.40.50.40">
    <property type="match status" value="1"/>
</dbReference>
<accession>A0A4P7NJE3</accession>
<dbReference type="InterPro" id="IPR016197">
    <property type="entry name" value="Chromo-like_dom_sf"/>
</dbReference>
<evidence type="ECO:0000313" key="5">
    <source>
        <dbReference type="Proteomes" id="UP000294847"/>
    </source>
</evidence>
<dbReference type="VEuPathDB" id="FungiDB:M_BR32_EuGene_00029771"/>
<protein>
    <recommendedName>
        <fullName evidence="3">Chromo domain-containing protein</fullName>
    </recommendedName>
</protein>
<feature type="region of interest" description="Disordered" evidence="2">
    <location>
        <begin position="186"/>
        <end position="373"/>
    </location>
</feature>
<feature type="region of interest" description="Disordered" evidence="2">
    <location>
        <begin position="1067"/>
        <end position="1098"/>
    </location>
</feature>
<dbReference type="EMBL" id="CP034208">
    <property type="protein sequence ID" value="QBZ62100.1"/>
    <property type="molecule type" value="Genomic_DNA"/>
</dbReference>
<comment type="subunit">
    <text evidence="1">Component of the NuA4 histone acetyltransferase complex.</text>
</comment>
<feature type="domain" description="Chromo" evidence="3">
    <location>
        <begin position="69"/>
        <end position="106"/>
    </location>
</feature>
<dbReference type="SMART" id="SM00298">
    <property type="entry name" value="CHROMO"/>
    <property type="match status" value="1"/>
</dbReference>
<organism evidence="4 5">
    <name type="scientific">Pyricularia oryzae</name>
    <name type="common">Rice blast fungus</name>
    <name type="synonym">Magnaporthe oryzae</name>
    <dbReference type="NCBI Taxonomy" id="318829"/>
    <lineage>
        <taxon>Eukaryota</taxon>
        <taxon>Fungi</taxon>
        <taxon>Dikarya</taxon>
        <taxon>Ascomycota</taxon>
        <taxon>Pezizomycotina</taxon>
        <taxon>Sordariomycetes</taxon>
        <taxon>Sordariomycetidae</taxon>
        <taxon>Magnaporthales</taxon>
        <taxon>Pyriculariaceae</taxon>
        <taxon>Pyricularia</taxon>
    </lineage>
</organism>